<feature type="compositionally biased region" description="Basic and acidic residues" evidence="3">
    <location>
        <begin position="348"/>
        <end position="360"/>
    </location>
</feature>
<dbReference type="Pfam" id="PF00560">
    <property type="entry name" value="LRR_1"/>
    <property type="match status" value="1"/>
</dbReference>
<protein>
    <submittedName>
        <fullName evidence="4">Uncharacterized protein</fullName>
    </submittedName>
</protein>
<dbReference type="Pfam" id="PF13855">
    <property type="entry name" value="LRR_8"/>
    <property type="match status" value="1"/>
</dbReference>
<keyword evidence="2" id="KW-0677">Repeat</keyword>
<evidence type="ECO:0000313" key="5">
    <source>
        <dbReference type="Proteomes" id="UP001153954"/>
    </source>
</evidence>
<dbReference type="InterPro" id="IPR032675">
    <property type="entry name" value="LRR_dom_sf"/>
</dbReference>
<accession>A0AAU9VAD2</accession>
<dbReference type="InterPro" id="IPR003591">
    <property type="entry name" value="Leu-rich_rpt_typical-subtyp"/>
</dbReference>
<dbReference type="Gene3D" id="3.80.10.10">
    <property type="entry name" value="Ribonuclease Inhibitor"/>
    <property type="match status" value="2"/>
</dbReference>
<keyword evidence="5" id="KW-1185">Reference proteome</keyword>
<dbReference type="InterPro" id="IPR001611">
    <property type="entry name" value="Leu-rich_rpt"/>
</dbReference>
<dbReference type="SUPFAM" id="SSF52058">
    <property type="entry name" value="L domain-like"/>
    <property type="match status" value="1"/>
</dbReference>
<dbReference type="SMART" id="SM00364">
    <property type="entry name" value="LRR_BAC"/>
    <property type="match status" value="4"/>
</dbReference>
<sequence length="472" mass="54654">MEETDDNTLSKINVFTTLELVTENITVLDLSNKNINAIDANIVLPENLTELYLKHNKLTEVPVAVLNLKKIKLLDISFNEIEFFDDTPNFYESIEQLNISNNKLAGPPYWIWTTNCTSLMHINLSFNKNLTNSFCNGYFEELLKYNTLVTNIIINNCRLINHLELLSTFPKAKVLVIGNPKLSNTCFTNKIEEVPFSGLDKCCDIEILDLSNTNIYNVISNINIYKNLKEINLSLNKISSLPEEFCCLVNLEKCILSYNNLLYLPENFNKLEKLRSLFVNGNSLCMLPEHLCRLPYLNILDLYDNNLNEAPEDIEKLVEIDLAQNYFDEPENEEYVRKKEKIRSNNSERYDGRKVEKIQPESEYSNDEIEELLSTSRSEKSDTQEIENRPISSPEDWDSDDYWIPHFFPQSSAPAIETWNHFVKQKMAEGNFCPMDAHTVSVADRVKYEKLCYPTEEYESEGQFDDYSGDDS</sequence>
<dbReference type="PANTHER" id="PTHR48051">
    <property type="match status" value="1"/>
</dbReference>
<keyword evidence="1" id="KW-0433">Leucine-rich repeat</keyword>
<reference evidence="4" key="1">
    <citation type="submission" date="2022-03" db="EMBL/GenBank/DDBJ databases">
        <authorList>
            <person name="Tunstrom K."/>
        </authorList>
    </citation>
    <scope>NUCLEOTIDE SEQUENCE</scope>
</reference>
<feature type="region of interest" description="Disordered" evidence="3">
    <location>
        <begin position="348"/>
        <end position="397"/>
    </location>
</feature>
<dbReference type="SMART" id="SM00369">
    <property type="entry name" value="LRR_TYP"/>
    <property type="match status" value="4"/>
</dbReference>
<evidence type="ECO:0000313" key="4">
    <source>
        <dbReference type="EMBL" id="CAH2106705.1"/>
    </source>
</evidence>
<dbReference type="GO" id="GO:0005737">
    <property type="term" value="C:cytoplasm"/>
    <property type="evidence" value="ECO:0007669"/>
    <property type="project" value="TreeGrafter"/>
</dbReference>
<comment type="caution">
    <text evidence="4">The sequence shown here is derived from an EMBL/GenBank/DDBJ whole genome shotgun (WGS) entry which is preliminary data.</text>
</comment>
<evidence type="ECO:0000256" key="1">
    <source>
        <dbReference type="ARBA" id="ARBA00022614"/>
    </source>
</evidence>
<name>A0AAU9VAD2_EUPED</name>
<organism evidence="4 5">
    <name type="scientific">Euphydryas editha</name>
    <name type="common">Edith's checkerspot</name>
    <dbReference type="NCBI Taxonomy" id="104508"/>
    <lineage>
        <taxon>Eukaryota</taxon>
        <taxon>Metazoa</taxon>
        <taxon>Ecdysozoa</taxon>
        <taxon>Arthropoda</taxon>
        <taxon>Hexapoda</taxon>
        <taxon>Insecta</taxon>
        <taxon>Pterygota</taxon>
        <taxon>Neoptera</taxon>
        <taxon>Endopterygota</taxon>
        <taxon>Lepidoptera</taxon>
        <taxon>Glossata</taxon>
        <taxon>Ditrysia</taxon>
        <taxon>Papilionoidea</taxon>
        <taxon>Nymphalidae</taxon>
        <taxon>Nymphalinae</taxon>
        <taxon>Euphydryas</taxon>
    </lineage>
</organism>
<feature type="compositionally biased region" description="Basic and acidic residues" evidence="3">
    <location>
        <begin position="377"/>
        <end position="388"/>
    </location>
</feature>
<dbReference type="AlphaFoldDB" id="A0AAU9VAD2"/>
<dbReference type="InterPro" id="IPR050216">
    <property type="entry name" value="LRR_domain-containing"/>
</dbReference>
<proteinExistence type="predicted"/>
<gene>
    <name evidence="4" type="ORF">EEDITHA_LOCUS20803</name>
</gene>
<dbReference type="Proteomes" id="UP001153954">
    <property type="component" value="Unassembled WGS sequence"/>
</dbReference>
<dbReference type="PANTHER" id="PTHR48051:SF1">
    <property type="entry name" value="RAS SUPPRESSOR PROTEIN 1"/>
    <property type="match status" value="1"/>
</dbReference>
<dbReference type="EMBL" id="CAKOGL010000029">
    <property type="protein sequence ID" value="CAH2106705.1"/>
    <property type="molecule type" value="Genomic_DNA"/>
</dbReference>
<evidence type="ECO:0000256" key="2">
    <source>
        <dbReference type="ARBA" id="ARBA00022737"/>
    </source>
</evidence>
<evidence type="ECO:0000256" key="3">
    <source>
        <dbReference type="SAM" id="MobiDB-lite"/>
    </source>
</evidence>
<dbReference type="PROSITE" id="PS51450">
    <property type="entry name" value="LRR"/>
    <property type="match status" value="2"/>
</dbReference>